<dbReference type="CDD" id="cd00956">
    <property type="entry name" value="Transaldolase_FSA"/>
    <property type="match status" value="1"/>
</dbReference>
<dbReference type="FunFam" id="3.20.20.70:FF:000018">
    <property type="entry name" value="Probable transaldolase"/>
    <property type="match status" value="1"/>
</dbReference>
<comment type="subcellular location">
    <subcellularLocation>
        <location evidence="1">Cytoplasm</location>
    </subcellularLocation>
</comment>
<dbReference type="GO" id="GO:0006098">
    <property type="term" value="P:pentose-phosphate shunt"/>
    <property type="evidence" value="ECO:0007669"/>
    <property type="project" value="UniProtKB-KW"/>
</dbReference>
<organism evidence="5 6">
    <name type="scientific">Candidatus Mesenet longicola</name>
    <dbReference type="NCBI Taxonomy" id="1892558"/>
    <lineage>
        <taxon>Bacteria</taxon>
        <taxon>Pseudomonadati</taxon>
        <taxon>Pseudomonadota</taxon>
        <taxon>Alphaproteobacteria</taxon>
        <taxon>Rickettsiales</taxon>
        <taxon>Anaplasmataceae</taxon>
        <taxon>Candidatus Mesenet</taxon>
    </lineage>
</organism>
<dbReference type="PANTHER" id="PTHR10683:SF40">
    <property type="entry name" value="FRUCTOSE-6-PHOSPHATE ALDOLASE 1-RELATED"/>
    <property type="match status" value="1"/>
</dbReference>
<dbReference type="GO" id="GO:0005975">
    <property type="term" value="P:carbohydrate metabolic process"/>
    <property type="evidence" value="ECO:0007669"/>
    <property type="project" value="InterPro"/>
</dbReference>
<proteinExistence type="predicted"/>
<dbReference type="GO" id="GO:0005737">
    <property type="term" value="C:cytoplasm"/>
    <property type="evidence" value="ECO:0007669"/>
    <property type="project" value="UniProtKB-SubCell"/>
</dbReference>
<protein>
    <submittedName>
        <fullName evidence="5">Transaldolase</fullName>
    </submittedName>
</protein>
<dbReference type="InterPro" id="IPR004731">
    <property type="entry name" value="Transaldolase_3B/F6P_aldolase"/>
</dbReference>
<keyword evidence="6" id="KW-1185">Reference proteome</keyword>
<dbReference type="AlphaFoldDB" id="A0A8J3HYH9"/>
<dbReference type="Proteomes" id="UP000637906">
    <property type="component" value="Unassembled WGS sequence"/>
</dbReference>
<dbReference type="PROSITE" id="PS01054">
    <property type="entry name" value="TRANSALDOLASE_1"/>
    <property type="match status" value="1"/>
</dbReference>
<dbReference type="InterPro" id="IPR013785">
    <property type="entry name" value="Aldolase_TIM"/>
</dbReference>
<evidence type="ECO:0000256" key="4">
    <source>
        <dbReference type="ARBA" id="ARBA00023270"/>
    </source>
</evidence>
<evidence type="ECO:0000313" key="6">
    <source>
        <dbReference type="Proteomes" id="UP000637906"/>
    </source>
</evidence>
<dbReference type="InterPro" id="IPR001585">
    <property type="entry name" value="TAL/FSA"/>
</dbReference>
<evidence type="ECO:0000256" key="2">
    <source>
        <dbReference type="ARBA" id="ARBA00022490"/>
    </source>
</evidence>
<dbReference type="SUPFAM" id="SSF51569">
    <property type="entry name" value="Aldolase"/>
    <property type="match status" value="1"/>
</dbReference>
<dbReference type="InterPro" id="IPR018225">
    <property type="entry name" value="Transaldolase_AS"/>
</dbReference>
<comment type="caution">
    <text evidence="5">The sequence shown here is derived from an EMBL/GenBank/DDBJ whole genome shotgun (WGS) entry which is preliminary data.</text>
</comment>
<dbReference type="NCBIfam" id="TIGR00875">
    <property type="entry name" value="fsa_talC_mipB"/>
    <property type="match status" value="1"/>
</dbReference>
<sequence>MEFFLDSIDLNEIKDLSEFIDGITTNPSLIAKSEKKSDTLIAEICLAVKGPVSAQVTATDCDKMIEEGLKLAKIAKNVIVKLPLTYDGLRACKILSEKHKIKVNITLCFSTAQAILAAKAGAYFVSPFIGRLDDLSFDGLSLIEDIATVYSNYDSFNTKILVASVRSPVHVVEAAKLGADAVTMPAKVLRQLFSHPLTDSGLSNFLQDWNKSSQK</sequence>
<evidence type="ECO:0000313" key="5">
    <source>
        <dbReference type="EMBL" id="GHM59896.1"/>
    </source>
</evidence>
<dbReference type="PANTHER" id="PTHR10683">
    <property type="entry name" value="TRANSALDOLASE"/>
    <property type="match status" value="1"/>
</dbReference>
<dbReference type="PROSITE" id="PS00958">
    <property type="entry name" value="TRANSALDOLASE_2"/>
    <property type="match status" value="1"/>
</dbReference>
<evidence type="ECO:0000256" key="1">
    <source>
        <dbReference type="ARBA" id="ARBA00004496"/>
    </source>
</evidence>
<dbReference type="GO" id="GO:0016832">
    <property type="term" value="F:aldehyde-lyase activity"/>
    <property type="evidence" value="ECO:0007669"/>
    <property type="project" value="InterPro"/>
</dbReference>
<keyword evidence="2" id="KW-0963">Cytoplasm</keyword>
<keyword evidence="3" id="KW-0570">Pentose shunt</keyword>
<gene>
    <name evidence="5" type="primary">tal</name>
    <name evidence="5" type="ORF">sL5_08890</name>
</gene>
<dbReference type="EMBL" id="BNGU01000044">
    <property type="protein sequence ID" value="GHM59896.1"/>
    <property type="molecule type" value="Genomic_DNA"/>
</dbReference>
<dbReference type="Gene3D" id="3.20.20.70">
    <property type="entry name" value="Aldolase class I"/>
    <property type="match status" value="1"/>
</dbReference>
<evidence type="ECO:0000256" key="3">
    <source>
        <dbReference type="ARBA" id="ARBA00023126"/>
    </source>
</evidence>
<accession>A0A8J3HYH9</accession>
<dbReference type="InterPro" id="IPR033919">
    <property type="entry name" value="TSA/FSA_arc/bac"/>
</dbReference>
<dbReference type="Pfam" id="PF00923">
    <property type="entry name" value="TAL_FSA"/>
    <property type="match status" value="1"/>
</dbReference>
<dbReference type="GO" id="GO:0042182">
    <property type="term" value="P:ketone catabolic process"/>
    <property type="evidence" value="ECO:0007669"/>
    <property type="project" value="UniProtKB-ARBA"/>
</dbReference>
<reference evidence="5 6" key="1">
    <citation type="journal article" date="2021" name="Microb. Ecol.">
        <title>Candidatus Mesenet longicola: Novel Endosymbionts of Brontispa longissima that Induce Cytoplasmic Incompatibility.</title>
        <authorList>
            <person name="Takano S."/>
            <person name="Gotoh Y."/>
            <person name="Hayashi T."/>
        </authorList>
    </citation>
    <scope>NUCLEOTIDE SEQUENCE [LARGE SCALE GENOMIC DNA]</scope>
    <source>
        <strain evidence="5">L5</strain>
    </source>
</reference>
<keyword evidence="4" id="KW-0704">Schiff base</keyword>
<name>A0A8J3HYH9_9RICK</name>